<dbReference type="NCBIfam" id="TIGR01777">
    <property type="entry name" value="yfcH"/>
    <property type="match status" value="1"/>
</dbReference>
<evidence type="ECO:0000313" key="4">
    <source>
        <dbReference type="EMBL" id="TQE43414.1"/>
    </source>
</evidence>
<dbReference type="InterPro" id="IPR001509">
    <property type="entry name" value="Epimerase_deHydtase"/>
</dbReference>
<feature type="domain" description="NAD-dependent epimerase/dehydratase" evidence="2">
    <location>
        <begin position="160"/>
        <end position="360"/>
    </location>
</feature>
<name>A0A540R7L2_9CORY</name>
<dbReference type="EMBL" id="VHIR01000009">
    <property type="protein sequence ID" value="TQE43414.1"/>
    <property type="molecule type" value="Genomic_DNA"/>
</dbReference>
<dbReference type="PANTHER" id="PTHR11092:SF0">
    <property type="entry name" value="EPIMERASE FAMILY PROTEIN SDR39U1"/>
    <property type="match status" value="1"/>
</dbReference>
<dbReference type="PANTHER" id="PTHR11092">
    <property type="entry name" value="SUGAR NUCLEOTIDE EPIMERASE RELATED"/>
    <property type="match status" value="1"/>
</dbReference>
<comment type="similarity">
    <text evidence="1">Belongs to the NAD(P)-dependent epimerase/dehydratase family. SDR39U1 subfamily.</text>
</comment>
<dbReference type="InterPro" id="IPR036291">
    <property type="entry name" value="NAD(P)-bd_dom_sf"/>
</dbReference>
<evidence type="ECO:0000259" key="2">
    <source>
        <dbReference type="Pfam" id="PF01370"/>
    </source>
</evidence>
<evidence type="ECO:0000256" key="1">
    <source>
        <dbReference type="ARBA" id="ARBA00009353"/>
    </source>
</evidence>
<gene>
    <name evidence="4" type="ORF">EJK80_07680</name>
</gene>
<keyword evidence="5" id="KW-1185">Reference proteome</keyword>
<dbReference type="AlphaFoldDB" id="A0A540R7L2"/>
<dbReference type="STRING" id="1686286.GCA_900092335_01890"/>
<accession>A0A540R7L2</accession>
<comment type="caution">
    <text evidence="4">The sequence shown here is derived from an EMBL/GenBank/DDBJ whole genome shotgun (WGS) entry which is preliminary data.</text>
</comment>
<dbReference type="Gene3D" id="3.30.530.20">
    <property type="match status" value="1"/>
</dbReference>
<dbReference type="SUPFAM" id="SSF55961">
    <property type="entry name" value="Bet v1-like"/>
    <property type="match status" value="1"/>
</dbReference>
<dbReference type="InterPro" id="IPR013549">
    <property type="entry name" value="DUF1731"/>
</dbReference>
<dbReference type="RefSeq" id="WP_066513365.1">
    <property type="nucleotide sequence ID" value="NZ_JADPQA010000005.1"/>
</dbReference>
<dbReference type="SUPFAM" id="SSF51735">
    <property type="entry name" value="NAD(P)-binding Rossmann-fold domains"/>
    <property type="match status" value="1"/>
</dbReference>
<dbReference type="InterPro" id="IPR023393">
    <property type="entry name" value="START-like_dom_sf"/>
</dbReference>
<dbReference type="Pfam" id="PF08338">
    <property type="entry name" value="DUF1731"/>
    <property type="match status" value="1"/>
</dbReference>
<sequence length="459" mass="49521">MSFEASHVIDAPRELVWQWHTRPGALARLTPPFLPVTPRRQAERLSDGTTVLGFPAGLTWVARHDLSRYQRGRSFADVCINAPMRKLANWRHTHTFADFETASAALRGERTLITDTVDTRIPASALTPMFAYRQRQLIADFDFLARVQSINGAARPLTVAMTGSRGAVGRALTAQLTTAGHTVIQLVRSKAKEGQRVWNPANPAPDLLADADVLIHLAGEPIFGRFNDSHKAAIRDSRVGPTRKLAELVSRTQSVKTFVSASAIGYYGPDRGDELLTESSDSGDGFLAEVCRNWEAATAPAADAARVVQVRTGVALTGNAGLLPLLRALFHTGLGGTFGDGDFWLSWIAHDDLTDIYFRAAIDDALTGPVNAVGPEPVLNRDMAHLLAKELGRPAIIPIPTLGPALLLGREGAQELALANQRVASEKLTPANHTYRFETIAAALAHELGGEELVALPAV</sequence>
<dbReference type="Gene3D" id="3.40.50.720">
    <property type="entry name" value="NAD(P)-binding Rossmann-like Domain"/>
    <property type="match status" value="1"/>
</dbReference>
<dbReference type="Pfam" id="PF01370">
    <property type="entry name" value="Epimerase"/>
    <property type="match status" value="1"/>
</dbReference>
<dbReference type="Proteomes" id="UP000318080">
    <property type="component" value="Unassembled WGS sequence"/>
</dbReference>
<feature type="domain" description="DUF1731" evidence="3">
    <location>
        <begin position="399"/>
        <end position="446"/>
    </location>
</feature>
<dbReference type="CDD" id="cd07820">
    <property type="entry name" value="SRPBCC_3"/>
    <property type="match status" value="1"/>
</dbReference>
<protein>
    <submittedName>
        <fullName evidence="4">TIGR01777 family protein</fullName>
    </submittedName>
</protein>
<reference evidence="4 5" key="1">
    <citation type="submission" date="2019-06" db="EMBL/GenBank/DDBJ databases">
        <title>Draft genome of C. phoceense Strain 272.</title>
        <authorList>
            <person name="Pacheco L.G.C."/>
            <person name="Barberis C.M."/>
            <person name="Almuzara M.N."/>
            <person name="Traglia G.M."/>
            <person name="Santos C.S."/>
            <person name="Rocha D.J.P.G."/>
            <person name="Aguiar E.R.G.R."/>
            <person name="Vay C.A."/>
        </authorList>
    </citation>
    <scope>NUCLEOTIDE SEQUENCE [LARGE SCALE GENOMIC DNA]</scope>
    <source>
        <strain evidence="4 5">272</strain>
    </source>
</reference>
<dbReference type="InterPro" id="IPR010099">
    <property type="entry name" value="SDR39U1"/>
</dbReference>
<dbReference type="GeneID" id="79853087"/>
<evidence type="ECO:0000313" key="5">
    <source>
        <dbReference type="Proteomes" id="UP000318080"/>
    </source>
</evidence>
<proteinExistence type="inferred from homology"/>
<evidence type="ECO:0000259" key="3">
    <source>
        <dbReference type="Pfam" id="PF08338"/>
    </source>
</evidence>
<organism evidence="4 5">
    <name type="scientific">Corynebacterium phoceense</name>
    <dbReference type="NCBI Taxonomy" id="1686286"/>
    <lineage>
        <taxon>Bacteria</taxon>
        <taxon>Bacillati</taxon>
        <taxon>Actinomycetota</taxon>
        <taxon>Actinomycetes</taxon>
        <taxon>Mycobacteriales</taxon>
        <taxon>Corynebacteriaceae</taxon>
        <taxon>Corynebacterium</taxon>
    </lineage>
</organism>